<name>A0A819U2H0_9BILA</name>
<dbReference type="PANTHER" id="PTHR19877:SF13">
    <property type="entry name" value="SERINE-THREONINE KINASE RECEPTOR-ASSOCIATED PROTEIN"/>
    <property type="match status" value="1"/>
</dbReference>
<dbReference type="GO" id="GO:0006368">
    <property type="term" value="P:transcription elongation by RNA polymerase II"/>
    <property type="evidence" value="ECO:0007669"/>
    <property type="project" value="InterPro"/>
</dbReference>
<dbReference type="GO" id="GO:0032797">
    <property type="term" value="C:SMN complex"/>
    <property type="evidence" value="ECO:0007669"/>
    <property type="project" value="TreeGrafter"/>
</dbReference>
<dbReference type="InterPro" id="IPR001680">
    <property type="entry name" value="WD40_rpt"/>
</dbReference>
<evidence type="ECO:0000256" key="2">
    <source>
        <dbReference type="ARBA" id="ARBA00022737"/>
    </source>
</evidence>
<evidence type="ECO:0000256" key="5">
    <source>
        <dbReference type="PROSITE-ProRule" id="PRU00221"/>
    </source>
</evidence>
<protein>
    <recommendedName>
        <fullName evidence="4">Serine-threonine kinase receptor-associated protein</fullName>
    </recommendedName>
</protein>
<dbReference type="Gene3D" id="6.10.250.3180">
    <property type="match status" value="1"/>
</dbReference>
<dbReference type="Pfam" id="PF06881">
    <property type="entry name" value="Elongin_A"/>
    <property type="match status" value="1"/>
</dbReference>
<accession>A0A819U2H0</accession>
<evidence type="ECO:0000256" key="4">
    <source>
        <dbReference type="ARBA" id="ARBA00040390"/>
    </source>
</evidence>
<dbReference type="InterPro" id="IPR015943">
    <property type="entry name" value="WD40/YVTN_repeat-like_dom_sf"/>
</dbReference>
<sequence length="721" mass="81518">MSSEIAISTIETVKKKLEKYHSAKQSDKVNEYLCKLLNTTITPALLRETKIDVLVDKLASNKQASYHSAAQSLLKKWQEKNLPPKMMNNSKVKTITNTNRPAVEKKFSFKRKSNDDETIHLNQLSESQSSDEFKNGDRDQLSSKKRRVLSLAEYVSSKKSIPTTSSMVDSAPNLFTDTQIEKIYAEFNAKNSELAASAPDLATNVNKKLKQVDPISNNRNDFIATSQNLKTINEQPKTKYNDIWAEDEDDDDEDEDKDVGDANIHHKQEITKPSLPVQDKPIAKHNNVNTQKAKIPSTTSKIKIENNNLMAAAIASSLTSVDYQLTSSDLTKSQPVAISKKPFESYNFLRAKPGRIAIYSGKRITGMNIPSLQDLCIETLKEHIQDACHTHFCRLPYDMVKPILTVATPEQLHAIIDNNPDYADDVEPLWQHFCALHFKDAKREEYETYYELYLRKHTENEARLQRITELAKRKKAETIDTARHTKPLNIREPINRHSINSNKVTRQVLNLPSSKSHRGQTKVKKWLLTASNEKLIKIYDVTAPTEPVKVFNGHTGAVKKAIFMDAKRICTASDDKTIKIFDIDSGNCISTIDFPSPPNSIEISRDGQASLLITHGKKVEIFDGNTLNKLQSFEMPCEMNTATFHPTAREFVCGGLDFRIYKYNFETGVELESYKGHFGPIHCMSYSPDGEVYASGSEDGTLRLWQNTVGTTYGLWEMVNV</sequence>
<keyword evidence="2" id="KW-0677">Repeat</keyword>
<evidence type="ECO:0000256" key="3">
    <source>
        <dbReference type="ARBA" id="ARBA00038394"/>
    </source>
</evidence>
<feature type="repeat" description="WD" evidence="5">
    <location>
        <begin position="551"/>
        <end position="591"/>
    </location>
</feature>
<dbReference type="GO" id="GO:0070449">
    <property type="term" value="C:elongin complex"/>
    <property type="evidence" value="ECO:0007669"/>
    <property type="project" value="InterPro"/>
</dbReference>
<evidence type="ECO:0000313" key="7">
    <source>
        <dbReference type="EMBL" id="CAF4096424.1"/>
    </source>
</evidence>
<dbReference type="Gene3D" id="1.20.930.10">
    <property type="entry name" value="Conserved domain common to transcription factors TFIIS, elongin A, CRSP70"/>
    <property type="match status" value="1"/>
</dbReference>
<keyword evidence="8" id="KW-1185">Reference proteome</keyword>
<organism evidence="7 8">
    <name type="scientific">Rotaria socialis</name>
    <dbReference type="NCBI Taxonomy" id="392032"/>
    <lineage>
        <taxon>Eukaryota</taxon>
        <taxon>Metazoa</taxon>
        <taxon>Spiralia</taxon>
        <taxon>Gnathifera</taxon>
        <taxon>Rotifera</taxon>
        <taxon>Eurotatoria</taxon>
        <taxon>Bdelloidea</taxon>
        <taxon>Philodinida</taxon>
        <taxon>Philodinidae</taxon>
        <taxon>Rotaria</taxon>
    </lineage>
</organism>
<dbReference type="InterPro" id="IPR011047">
    <property type="entry name" value="Quinoprotein_ADH-like_sf"/>
</dbReference>
<evidence type="ECO:0000313" key="8">
    <source>
        <dbReference type="Proteomes" id="UP000663873"/>
    </source>
</evidence>
<dbReference type="PROSITE" id="PS50294">
    <property type="entry name" value="WD_REPEATS_REGION"/>
    <property type="match status" value="1"/>
</dbReference>
<keyword evidence="1 5" id="KW-0853">WD repeat</keyword>
<dbReference type="AlphaFoldDB" id="A0A819U2H0"/>
<gene>
    <name evidence="7" type="ORF">UJA718_LOCUS24</name>
</gene>
<dbReference type="InterPro" id="IPR010684">
    <property type="entry name" value="RNA_pol_II_trans_fac_SIII_A"/>
</dbReference>
<dbReference type="Pfam" id="PF00400">
    <property type="entry name" value="WD40"/>
    <property type="match status" value="2"/>
</dbReference>
<dbReference type="SUPFAM" id="SSF50998">
    <property type="entry name" value="Quinoprotein alcohol dehydrogenase-like"/>
    <property type="match status" value="1"/>
</dbReference>
<dbReference type="InterPro" id="IPR035441">
    <property type="entry name" value="TFIIS/LEDGF_dom_sf"/>
</dbReference>
<reference evidence="7" key="1">
    <citation type="submission" date="2021-02" db="EMBL/GenBank/DDBJ databases">
        <authorList>
            <person name="Nowell W R."/>
        </authorList>
    </citation>
    <scope>NUCLEOTIDE SEQUENCE</scope>
</reference>
<feature type="repeat" description="WD" evidence="5">
    <location>
        <begin position="674"/>
        <end position="706"/>
    </location>
</feature>
<evidence type="ECO:0000256" key="6">
    <source>
        <dbReference type="SAM" id="MobiDB-lite"/>
    </source>
</evidence>
<comment type="similarity">
    <text evidence="3">Belongs to the WD repeat STRAP family.</text>
</comment>
<dbReference type="PROSITE" id="PS50082">
    <property type="entry name" value="WD_REPEATS_2"/>
    <property type="match status" value="2"/>
</dbReference>
<evidence type="ECO:0000256" key="1">
    <source>
        <dbReference type="ARBA" id="ARBA00022574"/>
    </source>
</evidence>
<dbReference type="SMART" id="SM00320">
    <property type="entry name" value="WD40"/>
    <property type="match status" value="5"/>
</dbReference>
<dbReference type="EMBL" id="CAJOBP010000001">
    <property type="protein sequence ID" value="CAF4096424.1"/>
    <property type="molecule type" value="Genomic_DNA"/>
</dbReference>
<feature type="compositionally biased region" description="Basic and acidic residues" evidence="6">
    <location>
        <begin position="131"/>
        <end position="142"/>
    </location>
</feature>
<comment type="caution">
    <text evidence="7">The sequence shown here is derived from an EMBL/GenBank/DDBJ whole genome shotgun (WGS) entry which is preliminary data.</text>
</comment>
<dbReference type="GO" id="GO:0003723">
    <property type="term" value="F:RNA binding"/>
    <property type="evidence" value="ECO:0007669"/>
    <property type="project" value="TreeGrafter"/>
</dbReference>
<feature type="region of interest" description="Disordered" evidence="6">
    <location>
        <begin position="123"/>
        <end position="144"/>
    </location>
</feature>
<proteinExistence type="inferred from homology"/>
<dbReference type="Gene3D" id="2.130.10.10">
    <property type="entry name" value="YVTN repeat-like/Quinoprotein amine dehydrogenase"/>
    <property type="match status" value="2"/>
</dbReference>
<dbReference type="GO" id="GO:0000387">
    <property type="term" value="P:spliceosomal snRNP assembly"/>
    <property type="evidence" value="ECO:0007669"/>
    <property type="project" value="TreeGrafter"/>
</dbReference>
<dbReference type="Proteomes" id="UP000663873">
    <property type="component" value="Unassembled WGS sequence"/>
</dbReference>
<dbReference type="SUPFAM" id="SSF47676">
    <property type="entry name" value="Conserved domain common to transcription factors TFIIS, elongin A, CRSP70"/>
    <property type="match status" value="1"/>
</dbReference>
<dbReference type="PANTHER" id="PTHR19877">
    <property type="entry name" value="EUKARYOTIC TRANSLATION INITIATION FACTOR 3 SUBUNIT I"/>
    <property type="match status" value="1"/>
</dbReference>